<dbReference type="GO" id="GO:0006297">
    <property type="term" value="P:nucleotide-excision repair, DNA gap filling"/>
    <property type="evidence" value="ECO:0007669"/>
    <property type="project" value="TreeGrafter"/>
</dbReference>
<dbReference type="GO" id="GO:0032807">
    <property type="term" value="C:DNA ligase IV complex"/>
    <property type="evidence" value="ECO:0007669"/>
    <property type="project" value="TreeGrafter"/>
</dbReference>
<dbReference type="EMBL" id="JABDTM020021791">
    <property type="protein sequence ID" value="KAH0816280.1"/>
    <property type="molecule type" value="Genomic_DNA"/>
</dbReference>
<dbReference type="CDD" id="cd07903">
    <property type="entry name" value="Adenylation_DNA_ligase_IV"/>
    <property type="match status" value="1"/>
</dbReference>
<dbReference type="SUPFAM" id="SSF52113">
    <property type="entry name" value="BRCT domain"/>
    <property type="match status" value="1"/>
</dbReference>
<feature type="domain" description="ATP-dependent DNA ligase family profile" evidence="6">
    <location>
        <begin position="72"/>
        <end position="194"/>
    </location>
</feature>
<evidence type="ECO:0000256" key="3">
    <source>
        <dbReference type="ARBA" id="ARBA00022842"/>
    </source>
</evidence>
<name>A0A8J6HCH8_TENMO</name>
<keyword evidence="1" id="KW-0479">Metal-binding</keyword>
<dbReference type="PROSITE" id="PS00333">
    <property type="entry name" value="DNA_LIGASE_A2"/>
    <property type="match status" value="1"/>
</dbReference>
<dbReference type="PANTHER" id="PTHR45997">
    <property type="entry name" value="DNA LIGASE 4"/>
    <property type="match status" value="1"/>
</dbReference>
<dbReference type="GO" id="GO:0005524">
    <property type="term" value="F:ATP binding"/>
    <property type="evidence" value="ECO:0007669"/>
    <property type="project" value="InterPro"/>
</dbReference>
<dbReference type="SUPFAM" id="SSF50249">
    <property type="entry name" value="Nucleic acid-binding proteins"/>
    <property type="match status" value="1"/>
</dbReference>
<dbReference type="GO" id="GO:0003910">
    <property type="term" value="F:DNA ligase (ATP) activity"/>
    <property type="evidence" value="ECO:0007669"/>
    <property type="project" value="InterPro"/>
</dbReference>
<dbReference type="InterPro" id="IPR029710">
    <property type="entry name" value="LIG4"/>
</dbReference>
<keyword evidence="5" id="KW-0234">DNA repair</keyword>
<reference evidence="8" key="2">
    <citation type="submission" date="2021-08" db="EMBL/GenBank/DDBJ databases">
        <authorList>
            <person name="Eriksson T."/>
        </authorList>
    </citation>
    <scope>NUCLEOTIDE SEQUENCE</scope>
    <source>
        <strain evidence="8">Stoneville</strain>
        <tissue evidence="8">Whole head</tissue>
    </source>
</reference>
<dbReference type="Pfam" id="PF01068">
    <property type="entry name" value="DNA_ligase_A_M"/>
    <property type="match status" value="1"/>
</dbReference>
<reference evidence="8" key="1">
    <citation type="journal article" date="2020" name="J Insects Food Feed">
        <title>The yellow mealworm (Tenebrio molitor) genome: a resource for the emerging insects as food and feed industry.</title>
        <authorList>
            <person name="Eriksson T."/>
            <person name="Andere A."/>
            <person name="Kelstrup H."/>
            <person name="Emery V."/>
            <person name="Picard C."/>
        </authorList>
    </citation>
    <scope>NUCLEOTIDE SEQUENCE</scope>
    <source>
        <strain evidence="8">Stoneville</strain>
        <tissue evidence="8">Whole head</tissue>
    </source>
</reference>
<dbReference type="InterPro" id="IPR012340">
    <property type="entry name" value="NA-bd_OB-fold"/>
</dbReference>
<dbReference type="Gene3D" id="2.40.50.140">
    <property type="entry name" value="Nucleic acid-binding proteins"/>
    <property type="match status" value="2"/>
</dbReference>
<feature type="domain" description="BRCT" evidence="7">
    <location>
        <begin position="309"/>
        <end position="399"/>
    </location>
</feature>
<keyword evidence="4" id="KW-0233">DNA recombination</keyword>
<dbReference type="GO" id="GO:0006303">
    <property type="term" value="P:double-strand break repair via nonhomologous end joining"/>
    <property type="evidence" value="ECO:0007669"/>
    <property type="project" value="TreeGrafter"/>
</dbReference>
<comment type="caution">
    <text evidence="8">The sequence shown here is derived from an EMBL/GenBank/DDBJ whole genome shotgun (WGS) entry which is preliminary data.</text>
</comment>
<dbReference type="SUPFAM" id="SSF56091">
    <property type="entry name" value="DNA ligase/mRNA capping enzyme, catalytic domain"/>
    <property type="match status" value="1"/>
</dbReference>
<evidence type="ECO:0000256" key="2">
    <source>
        <dbReference type="ARBA" id="ARBA00022763"/>
    </source>
</evidence>
<dbReference type="GO" id="GO:0006310">
    <property type="term" value="P:DNA recombination"/>
    <property type="evidence" value="ECO:0007669"/>
    <property type="project" value="UniProtKB-KW"/>
</dbReference>
<dbReference type="AlphaFoldDB" id="A0A8J6HCH8"/>
<evidence type="ECO:0000313" key="9">
    <source>
        <dbReference type="Proteomes" id="UP000719412"/>
    </source>
</evidence>
<organism evidence="8 9">
    <name type="scientific">Tenebrio molitor</name>
    <name type="common">Yellow mealworm beetle</name>
    <dbReference type="NCBI Taxonomy" id="7067"/>
    <lineage>
        <taxon>Eukaryota</taxon>
        <taxon>Metazoa</taxon>
        <taxon>Ecdysozoa</taxon>
        <taxon>Arthropoda</taxon>
        <taxon>Hexapoda</taxon>
        <taxon>Insecta</taxon>
        <taxon>Pterygota</taxon>
        <taxon>Neoptera</taxon>
        <taxon>Endopterygota</taxon>
        <taxon>Coleoptera</taxon>
        <taxon>Polyphaga</taxon>
        <taxon>Cucujiformia</taxon>
        <taxon>Tenebrionidae</taxon>
        <taxon>Tenebrio</taxon>
    </lineage>
</organism>
<dbReference type="InterPro" id="IPR001357">
    <property type="entry name" value="BRCT_dom"/>
</dbReference>
<dbReference type="Gene3D" id="3.40.50.10190">
    <property type="entry name" value="BRCT domain"/>
    <property type="match status" value="1"/>
</dbReference>
<evidence type="ECO:0000259" key="7">
    <source>
        <dbReference type="PROSITE" id="PS50172"/>
    </source>
</evidence>
<dbReference type="PROSITE" id="PS50160">
    <property type="entry name" value="DNA_LIGASE_A3"/>
    <property type="match status" value="1"/>
</dbReference>
<keyword evidence="9" id="KW-1185">Reference proteome</keyword>
<keyword evidence="2" id="KW-0227">DNA damage</keyword>
<dbReference type="InterPro" id="IPR016059">
    <property type="entry name" value="DNA_ligase_ATP-dep_CS"/>
</dbReference>
<sequence length="553" mass="63269">MEDGKFKYFSRNGFDFTDSYGATFDEGIFTPLLKNVFDSATKRVILDGEMMLWNKKTKCFGFKGMKLDVKKLGEGKYQPCFCVFDVLLHNERVLTNHPLQKRLQVLKNVIKNPVAGTIVVSAYTESQSRQDIVDALNSSIDNNEEGIVVKDPKSVYKCSDRNSGWFKVKMEYFEDVVHDLDVIMMGGCYGANNKINSFFVGVSSGRDTYFSLGKIHSGLNDEQATELIRTTNDSVKCPYTLRFPRLLTIREDKPVDECLTMNDLLRLTQQNKSVIKLNKRHIELDEIMAKAKKSKRIKLEVVSLEQPKSAGDFLKGNKFYVDSGTETWAVEEIYHSSKKLGGVVSYRLEPDLDVVLIGKVTTKIADLLKKINRFDIIHVDWLRRAMKERKWVDYHQSELFGWGANYRRDTCTNLDEYGIPYAEEVTETSLQHMLRMMEQRDEFYSTNGAVVMGTAQPSFDQYVAYFDKFEKINDPTSKRIYHAFFDEIDFQYYDGTVSKEITPEVNVIVMGKGCDSRRALLEEFLNKKGLSEVKVVMRDSGGFSMEAGEAGPP</sequence>
<evidence type="ECO:0000256" key="5">
    <source>
        <dbReference type="ARBA" id="ARBA00023204"/>
    </source>
</evidence>
<dbReference type="InterPro" id="IPR012310">
    <property type="entry name" value="DNA_ligase_ATP-dep_cent"/>
</dbReference>
<evidence type="ECO:0000256" key="1">
    <source>
        <dbReference type="ARBA" id="ARBA00022723"/>
    </source>
</evidence>
<keyword evidence="3" id="KW-0460">Magnesium</keyword>
<evidence type="ECO:0000313" key="8">
    <source>
        <dbReference type="EMBL" id="KAH0816280.1"/>
    </source>
</evidence>
<dbReference type="Gene3D" id="3.30.470.30">
    <property type="entry name" value="DNA ligase/mRNA capping enzyme"/>
    <property type="match status" value="1"/>
</dbReference>
<protein>
    <recommendedName>
        <fullName evidence="10">DNA ligase 4</fullName>
    </recommendedName>
</protein>
<evidence type="ECO:0000256" key="4">
    <source>
        <dbReference type="ARBA" id="ARBA00023172"/>
    </source>
</evidence>
<evidence type="ECO:0000259" key="6">
    <source>
        <dbReference type="PROSITE" id="PS50160"/>
    </source>
</evidence>
<dbReference type="Proteomes" id="UP000719412">
    <property type="component" value="Unassembled WGS sequence"/>
</dbReference>
<gene>
    <name evidence="8" type="ORF">GEV33_006511</name>
</gene>
<evidence type="ECO:0008006" key="10">
    <source>
        <dbReference type="Google" id="ProtNLM"/>
    </source>
</evidence>
<dbReference type="InterPro" id="IPR044125">
    <property type="entry name" value="Adenylation_DNA_ligase_IV"/>
</dbReference>
<dbReference type="GO" id="GO:0003677">
    <property type="term" value="F:DNA binding"/>
    <property type="evidence" value="ECO:0007669"/>
    <property type="project" value="InterPro"/>
</dbReference>
<dbReference type="GO" id="GO:0005958">
    <property type="term" value="C:DNA-dependent protein kinase-DNA ligase 4 complex"/>
    <property type="evidence" value="ECO:0007669"/>
    <property type="project" value="TreeGrafter"/>
</dbReference>
<dbReference type="PANTHER" id="PTHR45997:SF1">
    <property type="entry name" value="DNA LIGASE 4"/>
    <property type="match status" value="1"/>
</dbReference>
<dbReference type="GO" id="GO:0046872">
    <property type="term" value="F:metal ion binding"/>
    <property type="evidence" value="ECO:0007669"/>
    <property type="project" value="UniProtKB-KW"/>
</dbReference>
<proteinExistence type="predicted"/>
<dbReference type="PROSITE" id="PS50172">
    <property type="entry name" value="BRCT"/>
    <property type="match status" value="1"/>
</dbReference>
<accession>A0A8J6HCH8</accession>
<dbReference type="InterPro" id="IPR036420">
    <property type="entry name" value="BRCT_dom_sf"/>
</dbReference>